<dbReference type="RefSeq" id="WP_007860079.1">
    <property type="nucleotide sequence ID" value="NZ_JH376420.1"/>
</dbReference>
<evidence type="ECO:0000313" key="1">
    <source>
        <dbReference type="EMBL" id="EHF00255.1"/>
    </source>
</evidence>
<dbReference type="PATRIC" id="fig|742733.3.peg.1198"/>
<accession>G5HEK7</accession>
<protein>
    <recommendedName>
        <fullName evidence="3">RNA polymerase alpha subunit C-terminal domain-containing protein</fullName>
    </recommendedName>
</protein>
<gene>
    <name evidence="1" type="ORF">HMPREF9469_01169</name>
</gene>
<evidence type="ECO:0000313" key="2">
    <source>
        <dbReference type="Proteomes" id="UP000003763"/>
    </source>
</evidence>
<dbReference type="AlphaFoldDB" id="G5HEK7"/>
<name>G5HEK7_9FIRM</name>
<evidence type="ECO:0008006" key="3">
    <source>
        <dbReference type="Google" id="ProtNLM"/>
    </source>
</evidence>
<proteinExistence type="predicted"/>
<sequence>METKDYFRARREQVRPELRSKYQHIGNALRRAGVEHMAQLCAMDEAGLIQVRDIGPVALHIILEERRRYMNFQKQSKEGGYGTNRGMRNMCSEEAGCIAAESDCPHDGECGYIEGV</sequence>
<dbReference type="Proteomes" id="UP000003763">
    <property type="component" value="Unassembled WGS sequence"/>
</dbReference>
<reference evidence="1 2" key="1">
    <citation type="submission" date="2011-08" db="EMBL/GenBank/DDBJ databases">
        <title>The Genome Sequence of Clostridium citroniae WAL-17108.</title>
        <authorList>
            <consortium name="The Broad Institute Genome Sequencing Platform"/>
            <person name="Earl A."/>
            <person name="Ward D."/>
            <person name="Feldgarden M."/>
            <person name="Gevers D."/>
            <person name="Finegold S.M."/>
            <person name="Summanen P.H."/>
            <person name="Molitoris D.R."/>
            <person name="Vaisanen M.L."/>
            <person name="Daigneault M."/>
            <person name="Allen-Vercoe E."/>
            <person name="Young S.K."/>
            <person name="Zeng Q."/>
            <person name="Gargeya S."/>
            <person name="Fitzgerald M."/>
            <person name="Haas B."/>
            <person name="Abouelleil A."/>
            <person name="Alvarado L."/>
            <person name="Arachchi H.M."/>
            <person name="Berlin A."/>
            <person name="Brown A."/>
            <person name="Chapman S.B."/>
            <person name="Chen Z."/>
            <person name="Dunbar C."/>
            <person name="Freedman E."/>
            <person name="Gearin G."/>
            <person name="Gellesch M."/>
            <person name="Goldberg J."/>
            <person name="Griggs A."/>
            <person name="Gujja S."/>
            <person name="Heiman D."/>
            <person name="Howarth C."/>
            <person name="Larson L."/>
            <person name="Lui A."/>
            <person name="MacDonald P.J.P."/>
            <person name="Montmayeur A."/>
            <person name="Murphy C."/>
            <person name="Neiman D."/>
            <person name="Pearson M."/>
            <person name="Priest M."/>
            <person name="Roberts A."/>
            <person name="Saif S."/>
            <person name="Shea T."/>
            <person name="Shenoy N."/>
            <person name="Sisk P."/>
            <person name="Stolte C."/>
            <person name="Sykes S."/>
            <person name="Wortman J."/>
            <person name="Nusbaum C."/>
            <person name="Birren B."/>
        </authorList>
    </citation>
    <scope>NUCLEOTIDE SEQUENCE [LARGE SCALE GENOMIC DNA]</scope>
    <source>
        <strain evidence="1 2">WAL-17108</strain>
    </source>
</reference>
<comment type="caution">
    <text evidence="1">The sequence shown here is derived from an EMBL/GenBank/DDBJ whole genome shotgun (WGS) entry which is preliminary data.</text>
</comment>
<dbReference type="EMBL" id="ADLJ01000007">
    <property type="protein sequence ID" value="EHF00255.1"/>
    <property type="molecule type" value="Genomic_DNA"/>
</dbReference>
<dbReference type="HOGENOM" id="CLU_2092531_0_0_9"/>
<organism evidence="1 2">
    <name type="scientific">[Clostridium] citroniae WAL-17108</name>
    <dbReference type="NCBI Taxonomy" id="742733"/>
    <lineage>
        <taxon>Bacteria</taxon>
        <taxon>Bacillati</taxon>
        <taxon>Bacillota</taxon>
        <taxon>Clostridia</taxon>
        <taxon>Lachnospirales</taxon>
        <taxon>Lachnospiraceae</taxon>
        <taxon>Enterocloster</taxon>
    </lineage>
</organism>